<dbReference type="OrthoDB" id="3783630at2759"/>
<evidence type="ECO:0000313" key="3">
    <source>
        <dbReference type="Proteomes" id="UP000800035"/>
    </source>
</evidence>
<reference evidence="2" key="1">
    <citation type="journal article" date="2020" name="Stud. Mycol.">
        <title>101 Dothideomycetes genomes: a test case for predicting lifestyles and emergence of pathogens.</title>
        <authorList>
            <person name="Haridas S."/>
            <person name="Albert R."/>
            <person name="Binder M."/>
            <person name="Bloem J."/>
            <person name="Labutti K."/>
            <person name="Salamov A."/>
            <person name="Andreopoulos B."/>
            <person name="Baker S."/>
            <person name="Barry K."/>
            <person name="Bills G."/>
            <person name="Bluhm B."/>
            <person name="Cannon C."/>
            <person name="Castanera R."/>
            <person name="Culley D."/>
            <person name="Daum C."/>
            <person name="Ezra D."/>
            <person name="Gonzalez J."/>
            <person name="Henrissat B."/>
            <person name="Kuo A."/>
            <person name="Liang C."/>
            <person name="Lipzen A."/>
            <person name="Lutzoni F."/>
            <person name="Magnuson J."/>
            <person name="Mondo S."/>
            <person name="Nolan M."/>
            <person name="Ohm R."/>
            <person name="Pangilinan J."/>
            <person name="Park H.-J."/>
            <person name="Ramirez L."/>
            <person name="Alfaro M."/>
            <person name="Sun H."/>
            <person name="Tritt A."/>
            <person name="Yoshinaga Y."/>
            <person name="Zwiers L.-H."/>
            <person name="Turgeon B."/>
            <person name="Goodwin S."/>
            <person name="Spatafora J."/>
            <person name="Crous P."/>
            <person name="Grigoriev I."/>
        </authorList>
    </citation>
    <scope>NUCLEOTIDE SEQUENCE</scope>
    <source>
        <strain evidence="2">CBS 675.92</strain>
    </source>
</reference>
<dbReference type="AlphaFoldDB" id="A0A6A5TQF0"/>
<name>A0A6A5TQF0_9PLEO</name>
<evidence type="ECO:0000313" key="2">
    <source>
        <dbReference type="EMBL" id="KAF1951167.1"/>
    </source>
</evidence>
<dbReference type="Proteomes" id="UP000800035">
    <property type="component" value="Unassembled WGS sequence"/>
</dbReference>
<organism evidence="2 3">
    <name type="scientific">Byssothecium circinans</name>
    <dbReference type="NCBI Taxonomy" id="147558"/>
    <lineage>
        <taxon>Eukaryota</taxon>
        <taxon>Fungi</taxon>
        <taxon>Dikarya</taxon>
        <taxon>Ascomycota</taxon>
        <taxon>Pezizomycotina</taxon>
        <taxon>Dothideomycetes</taxon>
        <taxon>Pleosporomycetidae</taxon>
        <taxon>Pleosporales</taxon>
        <taxon>Massarineae</taxon>
        <taxon>Massarinaceae</taxon>
        <taxon>Byssothecium</taxon>
    </lineage>
</organism>
<protein>
    <submittedName>
        <fullName evidence="2">Uncharacterized protein</fullName>
    </submittedName>
</protein>
<accession>A0A6A5TQF0</accession>
<evidence type="ECO:0000256" key="1">
    <source>
        <dbReference type="SAM" id="MobiDB-lite"/>
    </source>
</evidence>
<gene>
    <name evidence="2" type="ORF">CC80DRAFT_211346</name>
</gene>
<keyword evidence="3" id="KW-1185">Reference proteome</keyword>
<dbReference type="SUPFAM" id="SSF52047">
    <property type="entry name" value="RNI-like"/>
    <property type="match status" value="1"/>
</dbReference>
<sequence length="505" mass="57943">MPRMSKRKAMSVPDSSSGPHKKRRAPTKRTNPSTASRLCALPEELLLEILDLFLDPLYDETDVKALYSLCLTNRQFYRLAKNYLYNVVDNRLGDGRKLLRTLIEEPHMGAKIRNLAFLDEHYDALPKEENNRHMLTHIERRELCKKVQELGITNPRHYSRVFQGPQPKDHLAALLLLTPNVQCLDICDQNMCCHPRGYPVDPAWMRILAEVGFHESLPLANHFRNLHTIRISMGPIKFNSIAPVLGILSLRTLMLEDVYQGGETMQWLWELGISPRSSLLENLYLESSYVDSRAVAQLLHSIHSLRLFVFEFDNTVRSGLYRIYENSPPKLSYPLLTAAILEQKDSLEQLSIENSADPDLEEIFSVEYGTLGSLHEMHKLRFLDVGLDCYTSTEVSFNDFDEAEERLQRVNLADKLPANISQLDLNIEEEEDDDYEEYWGDCLEDLANACETRLSALKEVKVSRKRFGPICTASGIHDIKEIFRDNGVHLVFEQRDPAPPSTWAT</sequence>
<feature type="region of interest" description="Disordered" evidence="1">
    <location>
        <begin position="1"/>
        <end position="34"/>
    </location>
</feature>
<dbReference type="EMBL" id="ML977019">
    <property type="protein sequence ID" value="KAF1951167.1"/>
    <property type="molecule type" value="Genomic_DNA"/>
</dbReference>
<proteinExistence type="predicted"/>